<reference evidence="3" key="1">
    <citation type="journal article" date="2019" name="Int. J. Syst. Evol. Microbiol.">
        <title>The Global Catalogue of Microorganisms (GCM) 10K type strain sequencing project: providing services to taxonomists for standard genome sequencing and annotation.</title>
        <authorList>
            <consortium name="The Broad Institute Genomics Platform"/>
            <consortium name="The Broad Institute Genome Sequencing Center for Infectious Disease"/>
            <person name="Wu L."/>
            <person name="Ma J."/>
        </authorList>
    </citation>
    <scope>NUCLEOTIDE SEQUENCE [LARGE SCALE GENOMIC DNA]</scope>
    <source>
        <strain evidence="3">JCM 9933</strain>
    </source>
</reference>
<comment type="caution">
    <text evidence="2">The sequence shown here is derived from an EMBL/GenBank/DDBJ whole genome shotgun (WGS) entry which is preliminary data.</text>
</comment>
<protein>
    <submittedName>
        <fullName evidence="2">Uncharacterized protein</fullName>
    </submittedName>
</protein>
<evidence type="ECO:0000313" key="2">
    <source>
        <dbReference type="EMBL" id="GAA0589827.1"/>
    </source>
</evidence>
<dbReference type="RefSeq" id="WP_343896213.1">
    <property type="nucleotide sequence ID" value="NZ_BAAAFZ010000047.1"/>
</dbReference>
<feature type="compositionally biased region" description="Basic and acidic residues" evidence="1">
    <location>
        <begin position="9"/>
        <end position="18"/>
    </location>
</feature>
<dbReference type="EMBL" id="BAAAFZ010000047">
    <property type="protein sequence ID" value="GAA0589827.1"/>
    <property type="molecule type" value="Genomic_DNA"/>
</dbReference>
<dbReference type="Proteomes" id="UP001501588">
    <property type="component" value="Unassembled WGS sequence"/>
</dbReference>
<sequence>MSGQNDPKTTQERTDRTPDNNVEAAVEGTFPASDPMGTVASQGARAVPMDELMRGGGDKPQSGTATLTARFDGMESAKLAVEALVRDGPVDRGCAEFERAGDAATVRLAVPQADKQRLEEMLHRQPGRTG</sequence>
<feature type="region of interest" description="Disordered" evidence="1">
    <location>
        <begin position="1"/>
        <end position="21"/>
    </location>
</feature>
<keyword evidence="3" id="KW-1185">Reference proteome</keyword>
<accession>A0ABP3QF78</accession>
<evidence type="ECO:0000313" key="3">
    <source>
        <dbReference type="Proteomes" id="UP001501588"/>
    </source>
</evidence>
<name>A0ABP3QF78_9PROT</name>
<organism evidence="2 3">
    <name type="scientific">Craurococcus roseus</name>
    <dbReference type="NCBI Taxonomy" id="77585"/>
    <lineage>
        <taxon>Bacteria</taxon>
        <taxon>Pseudomonadati</taxon>
        <taxon>Pseudomonadota</taxon>
        <taxon>Alphaproteobacteria</taxon>
        <taxon>Acetobacterales</taxon>
        <taxon>Acetobacteraceae</taxon>
        <taxon>Craurococcus</taxon>
    </lineage>
</organism>
<proteinExistence type="predicted"/>
<gene>
    <name evidence="2" type="ORF">GCM10009416_30460</name>
</gene>
<evidence type="ECO:0000256" key="1">
    <source>
        <dbReference type="SAM" id="MobiDB-lite"/>
    </source>
</evidence>